<dbReference type="AlphaFoldDB" id="A0A0L6UZR0"/>
<evidence type="ECO:0000256" key="9">
    <source>
        <dbReference type="SAM" id="Phobius"/>
    </source>
</evidence>
<gene>
    <name evidence="10" type="ORF">VP01_3149g2</name>
</gene>
<evidence type="ECO:0000313" key="11">
    <source>
        <dbReference type="Proteomes" id="UP000037035"/>
    </source>
</evidence>
<keyword evidence="11" id="KW-1185">Reference proteome</keyword>
<comment type="similarity">
    <text evidence="2">Belongs to the mitochondrial carrier (TC 2.A.29) family.</text>
</comment>
<keyword evidence="6 9" id="KW-1133">Transmembrane helix</keyword>
<feature type="transmembrane region" description="Helical" evidence="9">
    <location>
        <begin position="106"/>
        <end position="131"/>
    </location>
</feature>
<dbReference type="InterPro" id="IPR023395">
    <property type="entry name" value="MCP_dom_sf"/>
</dbReference>
<keyword evidence="4 9" id="KW-0812">Transmembrane</keyword>
<evidence type="ECO:0000256" key="1">
    <source>
        <dbReference type="ARBA" id="ARBA00004225"/>
    </source>
</evidence>
<proteinExistence type="inferred from homology"/>
<organism evidence="10 11">
    <name type="scientific">Puccinia sorghi</name>
    <dbReference type="NCBI Taxonomy" id="27349"/>
    <lineage>
        <taxon>Eukaryota</taxon>
        <taxon>Fungi</taxon>
        <taxon>Dikarya</taxon>
        <taxon>Basidiomycota</taxon>
        <taxon>Pucciniomycotina</taxon>
        <taxon>Pucciniomycetes</taxon>
        <taxon>Pucciniales</taxon>
        <taxon>Pucciniaceae</taxon>
        <taxon>Puccinia</taxon>
    </lineage>
</organism>
<dbReference type="SUPFAM" id="SSF103506">
    <property type="entry name" value="Mitochondrial carrier"/>
    <property type="match status" value="2"/>
</dbReference>
<evidence type="ECO:0000256" key="5">
    <source>
        <dbReference type="ARBA" id="ARBA00022737"/>
    </source>
</evidence>
<evidence type="ECO:0000256" key="3">
    <source>
        <dbReference type="ARBA" id="ARBA00022448"/>
    </source>
</evidence>
<dbReference type="Gene3D" id="1.50.40.10">
    <property type="entry name" value="Mitochondrial carrier domain"/>
    <property type="match status" value="2"/>
</dbReference>
<name>A0A0L6UZR0_9BASI</name>
<accession>A0A0L6UZR0</accession>
<evidence type="ECO:0000256" key="6">
    <source>
        <dbReference type="ARBA" id="ARBA00022989"/>
    </source>
</evidence>
<evidence type="ECO:0000256" key="2">
    <source>
        <dbReference type="ARBA" id="ARBA00006375"/>
    </source>
</evidence>
<dbReference type="PANTHER" id="PTHR45624:SF9">
    <property type="entry name" value="CARRIER PROTEIN, PUTATIVE (AFU_ORTHOLOGUE AFUA_4G06390)-RELATED"/>
    <property type="match status" value="1"/>
</dbReference>
<reference evidence="10 11" key="1">
    <citation type="submission" date="2015-08" db="EMBL/GenBank/DDBJ databases">
        <title>Next Generation Sequencing and Analysis of the Genome of Puccinia sorghi L Schw, the Causal Agent of Maize Common Rust.</title>
        <authorList>
            <person name="Rochi L."/>
            <person name="Burguener G."/>
            <person name="Darino M."/>
            <person name="Turjanski A."/>
            <person name="Kreff E."/>
            <person name="Dieguez M.J."/>
            <person name="Sacco F."/>
        </authorList>
    </citation>
    <scope>NUCLEOTIDE SEQUENCE [LARGE SCALE GENOMIC DNA]</scope>
    <source>
        <strain evidence="10 11">RO10H11247</strain>
    </source>
</reference>
<dbReference type="Pfam" id="PF00153">
    <property type="entry name" value="Mito_carr"/>
    <property type="match status" value="1"/>
</dbReference>
<dbReference type="InterPro" id="IPR018108">
    <property type="entry name" value="MCP_transmembrane"/>
</dbReference>
<evidence type="ECO:0000313" key="10">
    <source>
        <dbReference type="EMBL" id="KNZ53742.1"/>
    </source>
</evidence>
<keyword evidence="5" id="KW-0677">Repeat</keyword>
<dbReference type="OrthoDB" id="2382881at2759"/>
<keyword evidence="3" id="KW-0813">Transport</keyword>
<evidence type="ECO:0000256" key="8">
    <source>
        <dbReference type="ARBA" id="ARBA00023136"/>
    </source>
</evidence>
<dbReference type="GO" id="GO:0031966">
    <property type="term" value="C:mitochondrial membrane"/>
    <property type="evidence" value="ECO:0007669"/>
    <property type="project" value="UniProtKB-SubCell"/>
</dbReference>
<feature type="transmembrane region" description="Helical" evidence="9">
    <location>
        <begin position="60"/>
        <end position="86"/>
    </location>
</feature>
<evidence type="ECO:0000256" key="4">
    <source>
        <dbReference type="ARBA" id="ARBA00022692"/>
    </source>
</evidence>
<sequence length="184" mass="20601">MSRLQVNKYDSVMDCVKKTYVEEGPKGFYRGIAIPMLTVSLTHHQHDHPSLPTSSITWSLVFFVNLPAASFLQITIVRTLSFTIYNDTKQFLHHRQVVSTPSARDIALSGLAGGAASGFLISVGSCAFELVKIRSQLESAIAAKQGRPLKDINTWRGAREIVSSHGRYQNLTLHRWLFNNEKDQ</sequence>
<keyword evidence="7" id="KW-0496">Mitochondrion</keyword>
<dbReference type="GO" id="GO:0022857">
    <property type="term" value="F:transmembrane transporter activity"/>
    <property type="evidence" value="ECO:0007669"/>
    <property type="project" value="TreeGrafter"/>
</dbReference>
<comment type="subcellular location">
    <subcellularLocation>
        <location evidence="1">Mitochondrion membrane</location>
        <topology evidence="1">Multi-pass membrane protein</topology>
    </subcellularLocation>
</comment>
<dbReference type="VEuPathDB" id="FungiDB:VP01_3149g2"/>
<dbReference type="Proteomes" id="UP000037035">
    <property type="component" value="Unassembled WGS sequence"/>
</dbReference>
<dbReference type="PANTHER" id="PTHR45624">
    <property type="entry name" value="MITOCHONDRIAL BASIC AMINO ACIDS TRANSPORTER-RELATED"/>
    <property type="match status" value="1"/>
</dbReference>
<keyword evidence="8 9" id="KW-0472">Membrane</keyword>
<protein>
    <submittedName>
        <fullName evidence="10">Uncharacterized protein</fullName>
    </submittedName>
</protein>
<dbReference type="STRING" id="27349.A0A0L6UZR0"/>
<evidence type="ECO:0000256" key="7">
    <source>
        <dbReference type="ARBA" id="ARBA00023128"/>
    </source>
</evidence>
<dbReference type="InterPro" id="IPR050567">
    <property type="entry name" value="Mitochondrial_Carrier"/>
</dbReference>
<comment type="caution">
    <text evidence="10">The sequence shown here is derived from an EMBL/GenBank/DDBJ whole genome shotgun (WGS) entry which is preliminary data.</text>
</comment>
<dbReference type="EMBL" id="LAVV01008112">
    <property type="protein sequence ID" value="KNZ53742.1"/>
    <property type="molecule type" value="Genomic_DNA"/>
</dbReference>